<dbReference type="RefSeq" id="WP_285980584.1">
    <property type="nucleotide sequence ID" value="NZ_JASVDS010000001.1"/>
</dbReference>
<dbReference type="Proteomes" id="UP001238603">
    <property type="component" value="Unassembled WGS sequence"/>
</dbReference>
<accession>A0ABT7LDU5</accession>
<name>A0ABT7LDU5_9BURK</name>
<proteinExistence type="predicted"/>
<dbReference type="EMBL" id="JASVDS010000001">
    <property type="protein sequence ID" value="MDL5030447.1"/>
    <property type="molecule type" value="Genomic_DNA"/>
</dbReference>
<comment type="caution">
    <text evidence="1">The sequence shown here is derived from an EMBL/GenBank/DDBJ whole genome shotgun (WGS) entry which is preliminary data.</text>
</comment>
<keyword evidence="2" id="KW-1185">Reference proteome</keyword>
<evidence type="ECO:0000313" key="1">
    <source>
        <dbReference type="EMBL" id="MDL5030447.1"/>
    </source>
</evidence>
<gene>
    <name evidence="1" type="ORF">QRD43_00900</name>
</gene>
<protein>
    <submittedName>
        <fullName evidence="1">GCN5 family acetyltransferase</fullName>
    </submittedName>
</protein>
<organism evidence="1 2">
    <name type="scientific">Roseateles subflavus</name>
    <dbReference type="NCBI Taxonomy" id="3053353"/>
    <lineage>
        <taxon>Bacteria</taxon>
        <taxon>Pseudomonadati</taxon>
        <taxon>Pseudomonadota</taxon>
        <taxon>Betaproteobacteria</taxon>
        <taxon>Burkholderiales</taxon>
        <taxon>Sphaerotilaceae</taxon>
        <taxon>Roseateles</taxon>
    </lineage>
</organism>
<reference evidence="1 2" key="1">
    <citation type="submission" date="2023-06" db="EMBL/GenBank/DDBJ databases">
        <title>Pelomonas sp. APW6 16S ribosomal RNA gene genome sequencing and assembly.</title>
        <authorList>
            <person name="Woo H."/>
        </authorList>
    </citation>
    <scope>NUCLEOTIDE SEQUENCE [LARGE SCALE GENOMIC DNA]</scope>
    <source>
        <strain evidence="1 2">APW6</strain>
    </source>
</reference>
<sequence length="144" mass="16293">MTLPYPPVLDESKVGEYPASTKSGGGYVWDAVLEYRVWCHPERGAPDLAEGSDYYDAFSTHEEAAAFARDTAGAEDPLALVLQREYLDEPTPGEYRHVREERITEWLPAWLSRPPRDERTIPDFLAAPATPHRLDVLRGRAPRE</sequence>
<evidence type="ECO:0000313" key="2">
    <source>
        <dbReference type="Proteomes" id="UP001238603"/>
    </source>
</evidence>